<organism evidence="2 3">
    <name type="scientific">Dryococelus australis</name>
    <dbReference type="NCBI Taxonomy" id="614101"/>
    <lineage>
        <taxon>Eukaryota</taxon>
        <taxon>Metazoa</taxon>
        <taxon>Ecdysozoa</taxon>
        <taxon>Arthropoda</taxon>
        <taxon>Hexapoda</taxon>
        <taxon>Insecta</taxon>
        <taxon>Pterygota</taxon>
        <taxon>Neoptera</taxon>
        <taxon>Polyneoptera</taxon>
        <taxon>Phasmatodea</taxon>
        <taxon>Verophasmatodea</taxon>
        <taxon>Anareolatae</taxon>
        <taxon>Phasmatidae</taxon>
        <taxon>Eurycanthinae</taxon>
        <taxon>Dryococelus</taxon>
    </lineage>
</organism>
<dbReference type="EMBL" id="JARBHB010000007">
    <property type="protein sequence ID" value="KAJ8878665.1"/>
    <property type="molecule type" value="Genomic_DNA"/>
</dbReference>
<evidence type="ECO:0000313" key="2">
    <source>
        <dbReference type="EMBL" id="KAJ8878665.1"/>
    </source>
</evidence>
<dbReference type="Proteomes" id="UP001159363">
    <property type="component" value="Chromosome 6"/>
</dbReference>
<feature type="region of interest" description="Disordered" evidence="1">
    <location>
        <begin position="216"/>
        <end position="240"/>
    </location>
</feature>
<gene>
    <name evidence="2" type="ORF">PR048_019248</name>
</gene>
<proteinExistence type="predicted"/>
<comment type="caution">
    <text evidence="2">The sequence shown here is derived from an EMBL/GenBank/DDBJ whole genome shotgun (WGS) entry which is preliminary data.</text>
</comment>
<feature type="region of interest" description="Disordered" evidence="1">
    <location>
        <begin position="507"/>
        <end position="531"/>
    </location>
</feature>
<reference evidence="2 3" key="1">
    <citation type="submission" date="2023-02" db="EMBL/GenBank/DDBJ databases">
        <title>LHISI_Scaffold_Assembly.</title>
        <authorList>
            <person name="Stuart O.P."/>
            <person name="Cleave R."/>
            <person name="Magrath M.J.L."/>
            <person name="Mikheyev A.S."/>
        </authorList>
    </citation>
    <scope>NUCLEOTIDE SEQUENCE [LARGE SCALE GENOMIC DNA]</scope>
    <source>
        <strain evidence="2">Daus_M_001</strain>
        <tissue evidence="2">Leg muscle</tissue>
    </source>
</reference>
<feature type="region of interest" description="Disordered" evidence="1">
    <location>
        <begin position="146"/>
        <end position="187"/>
    </location>
</feature>
<feature type="region of interest" description="Disordered" evidence="1">
    <location>
        <begin position="831"/>
        <end position="880"/>
    </location>
</feature>
<feature type="compositionally biased region" description="Polar residues" evidence="1">
    <location>
        <begin position="231"/>
        <end position="240"/>
    </location>
</feature>
<evidence type="ECO:0000256" key="1">
    <source>
        <dbReference type="SAM" id="MobiDB-lite"/>
    </source>
</evidence>
<feature type="compositionally biased region" description="Polar residues" evidence="1">
    <location>
        <begin position="511"/>
        <end position="531"/>
    </location>
</feature>
<feature type="region of interest" description="Disordered" evidence="1">
    <location>
        <begin position="964"/>
        <end position="992"/>
    </location>
</feature>
<protein>
    <submittedName>
        <fullName evidence="2">Uncharacterized protein</fullName>
    </submittedName>
</protein>
<name>A0ABQ9H315_9NEOP</name>
<sequence>MRRAGVAALQTLLICDKWPRVNRARSWGCFTRVPIQPGETLLYATPPTFATRPQGLPLTAPIHHTAVFYNSPPDGAGLAIETSVKNDVSSYFVWGCACRRVLLCEYSNSSPLYSCPTENGEQKVSAIRGLFLKTILLDKRNRKSAAKRRFRNLGHGGSGRAKLSSGAEKNLPATPPVNGGGFPENSSRPVTPQDYWDFCPGCSVSLRTHGSLATPARRGTTSVLKPACPRTYSNRPTTTRQPHISAANWLPTANHQDCFPADLTYIFKARLHHARGRVGNEMLNSDKISYRLFTVNASGFRLWLGGSAGNRSPSWIPDFPLCQSGHANAILDYPILVASVAPGFSHVGFVPENAAGQRFFFYGDLSFLPTLHSCTAPYSPRFTLIDSQDLDISVQGSQDGHVPAILEYTRELRYAARAEKRLTESAAGNGSTSRILQLCDIVRQSTTTAFCSPLVDDRPIMNAIKYRAVSGVVQTNRTMARSNTYTNKTGVLAVVNAQDEHRANKRLARKQGTNPMPQGPSTQPQLTTNRSTSLRVGMGWRRCWRVKPTANHSTPPKGMEWVGGRDVTLWPITARAYIKPGIQINIRRYRQGIFQMFVPNGLIHPEPATTPRSQHEWQEVIAGLAPPNSQQLSAHECGALSLWPTSRGGAVGWCDTDLGCREALGSNPGKAPEKLEVKGLHMMTPEGDLLLGLFAAAGRLLSVEVGLVRRHQLAVDAIATTTPLRGRRRLQGYGDARAGSNLQEGRRCYPRLTHRQLVHHHLAHPPPPSTTPATRGWVRPAARTAQRLDRTDYVSPSEAPPRLLRLSFLSLQSLSSPHCLGVFLPFTRGSLPPSPSLPHPREEDEKGSAGGGKGKKPQPLEVFRRKQGASSRRRVNQSGGVYGFLPSNGAPVEPEVVRCGGSDIDCDAGCSFAWKLGQRAHESANRLYSRTQKVGCNGLVAARKEKTFGRLLTARTSELMREIEVSTERRRNEGTGEAGDPPRRPAGQRHRPARFPHVKVRWPGRELNPVCLGRRRRIDGNTACLAHRSDEALGVHVSAVRMTSLLVCHDRSSSIVFSSVHTALTSSHNLRRHTSSSPMSLAAPDFSPLTVLQPERYRPRQFTRHDGNTARFAHRSDEALEVRVSVARIAPSLLDFGRPVRVKRGGNGAAPGMQGRGKKLAFRFNPRSRMYSDKVIGDIITAKNWEGILTACGFTGIVPNSDIYFGPGNAVIGVLKVMKITLVESDTGNYNIGMLRMLTLNDNIPVAVRRGGAPVPPALRPGTIATTVHDKVSSFEIHIRKKTLPLPAYVLTGALGEIHLSALERRLPPNLDVVMSSCSLEYERIEWRHACRPGLSPLRVIHATSCLCYRVPPARCALRFPSLCGARSTLATGPEHRAYLQHSYGLLAAGVTHGPVMHHLSRQQPGRRPQTKTIDT</sequence>
<feature type="compositionally biased region" description="Basic and acidic residues" evidence="1">
    <location>
        <begin position="964"/>
        <end position="974"/>
    </location>
</feature>
<accession>A0ABQ9H315</accession>
<feature type="compositionally biased region" description="Basic residues" evidence="1">
    <location>
        <begin position="865"/>
        <end position="875"/>
    </location>
</feature>
<evidence type="ECO:0000313" key="3">
    <source>
        <dbReference type="Proteomes" id="UP001159363"/>
    </source>
</evidence>
<keyword evidence="3" id="KW-1185">Reference proteome</keyword>